<organism evidence="2 3">
    <name type="scientific">Orchesella cincta</name>
    <name type="common">Springtail</name>
    <name type="synonym">Podura cincta</name>
    <dbReference type="NCBI Taxonomy" id="48709"/>
    <lineage>
        <taxon>Eukaryota</taxon>
        <taxon>Metazoa</taxon>
        <taxon>Ecdysozoa</taxon>
        <taxon>Arthropoda</taxon>
        <taxon>Hexapoda</taxon>
        <taxon>Collembola</taxon>
        <taxon>Entomobryomorpha</taxon>
        <taxon>Entomobryoidea</taxon>
        <taxon>Orchesellidae</taxon>
        <taxon>Orchesellinae</taxon>
        <taxon>Orchesella</taxon>
    </lineage>
</organism>
<protein>
    <submittedName>
        <fullName evidence="2">Uncharacterized protein</fullName>
    </submittedName>
</protein>
<sequence>TTQAYLENVLRLYRHDDGHDEDPELNIWSVKFQTELIQEWQDKPKLRGNSTGSSSWINESTFDDLIE</sequence>
<feature type="region of interest" description="Disordered" evidence="1">
    <location>
        <begin position="44"/>
        <end position="67"/>
    </location>
</feature>
<gene>
    <name evidence="2" type="ORF">Ocin01_20160</name>
</gene>
<evidence type="ECO:0000313" key="2">
    <source>
        <dbReference type="EMBL" id="ODM86521.1"/>
    </source>
</evidence>
<dbReference type="EMBL" id="LJIJ01008482">
    <property type="protein sequence ID" value="ODM86521.1"/>
    <property type="molecule type" value="Genomic_DNA"/>
</dbReference>
<name>A0A1D2M0S6_ORCCI</name>
<reference evidence="2 3" key="1">
    <citation type="journal article" date="2016" name="Genome Biol. Evol.">
        <title>Gene Family Evolution Reflects Adaptation to Soil Environmental Stressors in the Genome of the Collembolan Orchesella cincta.</title>
        <authorList>
            <person name="Faddeeva-Vakhrusheva A."/>
            <person name="Derks M.F."/>
            <person name="Anvar S.Y."/>
            <person name="Agamennone V."/>
            <person name="Suring W."/>
            <person name="Smit S."/>
            <person name="van Straalen N.M."/>
            <person name="Roelofs D."/>
        </authorList>
    </citation>
    <scope>NUCLEOTIDE SEQUENCE [LARGE SCALE GENOMIC DNA]</scope>
    <source>
        <tissue evidence="2">Mixed pool</tissue>
    </source>
</reference>
<accession>A0A1D2M0S6</accession>
<feature type="compositionally biased region" description="Polar residues" evidence="1">
    <location>
        <begin position="48"/>
        <end position="60"/>
    </location>
</feature>
<comment type="caution">
    <text evidence="2">The sequence shown here is derived from an EMBL/GenBank/DDBJ whole genome shotgun (WGS) entry which is preliminary data.</text>
</comment>
<evidence type="ECO:0000256" key="1">
    <source>
        <dbReference type="SAM" id="MobiDB-lite"/>
    </source>
</evidence>
<feature type="non-terminal residue" evidence="2">
    <location>
        <position position="1"/>
    </location>
</feature>
<dbReference type="Proteomes" id="UP000094527">
    <property type="component" value="Unassembled WGS sequence"/>
</dbReference>
<proteinExistence type="predicted"/>
<evidence type="ECO:0000313" key="3">
    <source>
        <dbReference type="Proteomes" id="UP000094527"/>
    </source>
</evidence>
<dbReference type="AlphaFoldDB" id="A0A1D2M0S6"/>
<keyword evidence="3" id="KW-1185">Reference proteome</keyword>